<gene>
    <name evidence="1" type="ORF">N47_A10630</name>
</gene>
<dbReference type="AlphaFoldDB" id="E1Y8Z0"/>
<sequence>MRCRNCKRLFAPDYRNRNRQKYCKNPECRKQAKAASQQKWLQQPQNKNYFKGLLHTRRVQEWRKQHPGYFRRKHSNRQDALQDRLNAQASEIDRDNSYFTNNALQDSLIIQPAVIIGLISQFTGSVLQDDIAKTLRRMQQLGQDVLSCQFNGKGENYDCKACDFTEPVAQSP</sequence>
<proteinExistence type="predicted"/>
<organism evidence="1">
    <name type="scientific">uncultured Desulfobacterium sp</name>
    <dbReference type="NCBI Taxonomy" id="201089"/>
    <lineage>
        <taxon>Bacteria</taxon>
        <taxon>Pseudomonadati</taxon>
        <taxon>Thermodesulfobacteriota</taxon>
        <taxon>Desulfobacteria</taxon>
        <taxon>Desulfobacterales</taxon>
        <taxon>Desulfobacteriaceae</taxon>
        <taxon>Desulfobacterium</taxon>
        <taxon>environmental samples</taxon>
    </lineage>
</organism>
<protein>
    <submittedName>
        <fullName evidence="1">Uncharacterized protein</fullName>
    </submittedName>
</protein>
<dbReference type="EMBL" id="FR695864">
    <property type="protein sequence ID" value="CBX27034.1"/>
    <property type="molecule type" value="Genomic_DNA"/>
</dbReference>
<accession>E1Y8Z0</accession>
<evidence type="ECO:0000313" key="1">
    <source>
        <dbReference type="EMBL" id="CBX27034.1"/>
    </source>
</evidence>
<reference evidence="1" key="1">
    <citation type="journal article" date="2011" name="Environ. Microbiol.">
        <title>Genomic insights into the metabolic potential of the polycyclic aromatic hydrocarbon degrading sulfate-reducing Deltaproteobacterium N47.</title>
        <authorList>
            <person name="Bergmann F."/>
            <person name="Selesi D."/>
            <person name="Weinmaier T."/>
            <person name="Tischler P."/>
            <person name="Rattei T."/>
            <person name="Meckenstock R.U."/>
        </authorList>
    </citation>
    <scope>NUCLEOTIDE SEQUENCE</scope>
</reference>
<name>E1Y8Z0_9BACT</name>